<proteinExistence type="predicted"/>
<evidence type="ECO:0000313" key="3">
    <source>
        <dbReference type="Proteomes" id="UP000828251"/>
    </source>
</evidence>
<gene>
    <name evidence="2" type="ORF">J1N35_040863</name>
</gene>
<comment type="caution">
    <text evidence="2">The sequence shown here is derived from an EMBL/GenBank/DDBJ whole genome shotgun (WGS) entry which is preliminary data.</text>
</comment>
<accession>A0A9D3UEI0</accession>
<name>A0A9D3UEI0_9ROSI</name>
<keyword evidence="3" id="KW-1185">Reference proteome</keyword>
<evidence type="ECO:0000256" key="1">
    <source>
        <dbReference type="SAM" id="MobiDB-lite"/>
    </source>
</evidence>
<sequence>MHVFPEFPKELQVSVEKGTADRKPIVVKPRITNPTAEKEETKSFDEDEKKTELVQIEADDDKTEETYPTLVQPEDRIIAVPPISIEPMTKQSS</sequence>
<dbReference type="Proteomes" id="UP000828251">
    <property type="component" value="Unassembled WGS sequence"/>
</dbReference>
<evidence type="ECO:0000313" key="2">
    <source>
        <dbReference type="EMBL" id="KAH1039120.1"/>
    </source>
</evidence>
<feature type="compositionally biased region" description="Basic and acidic residues" evidence="1">
    <location>
        <begin position="36"/>
        <end position="50"/>
    </location>
</feature>
<dbReference type="AlphaFoldDB" id="A0A9D3UEI0"/>
<dbReference type="EMBL" id="JAIQCV010000012">
    <property type="protein sequence ID" value="KAH1039120.1"/>
    <property type="molecule type" value="Genomic_DNA"/>
</dbReference>
<organism evidence="2 3">
    <name type="scientific">Gossypium stocksii</name>
    <dbReference type="NCBI Taxonomy" id="47602"/>
    <lineage>
        <taxon>Eukaryota</taxon>
        <taxon>Viridiplantae</taxon>
        <taxon>Streptophyta</taxon>
        <taxon>Embryophyta</taxon>
        <taxon>Tracheophyta</taxon>
        <taxon>Spermatophyta</taxon>
        <taxon>Magnoliopsida</taxon>
        <taxon>eudicotyledons</taxon>
        <taxon>Gunneridae</taxon>
        <taxon>Pentapetalae</taxon>
        <taxon>rosids</taxon>
        <taxon>malvids</taxon>
        <taxon>Malvales</taxon>
        <taxon>Malvaceae</taxon>
        <taxon>Malvoideae</taxon>
        <taxon>Gossypium</taxon>
    </lineage>
</organism>
<protein>
    <submittedName>
        <fullName evidence="2">Uncharacterized protein</fullName>
    </submittedName>
</protein>
<feature type="region of interest" description="Disordered" evidence="1">
    <location>
        <begin position="29"/>
        <end position="50"/>
    </location>
</feature>
<reference evidence="2 3" key="1">
    <citation type="journal article" date="2021" name="Plant Biotechnol. J.">
        <title>Multi-omics assisted identification of the key and species-specific regulatory components of drought-tolerant mechanisms in Gossypium stocksii.</title>
        <authorList>
            <person name="Yu D."/>
            <person name="Ke L."/>
            <person name="Zhang D."/>
            <person name="Wu Y."/>
            <person name="Sun Y."/>
            <person name="Mei J."/>
            <person name="Sun J."/>
            <person name="Sun Y."/>
        </authorList>
    </citation>
    <scope>NUCLEOTIDE SEQUENCE [LARGE SCALE GENOMIC DNA]</scope>
    <source>
        <strain evidence="3">cv. E1</strain>
        <tissue evidence="2">Leaf</tissue>
    </source>
</reference>